<dbReference type="Gene3D" id="3.40.718.10">
    <property type="entry name" value="Isopropylmalate Dehydrogenase"/>
    <property type="match status" value="1"/>
</dbReference>
<name>A0ABV6GNP4_9BACL</name>
<reference evidence="1 2" key="1">
    <citation type="submission" date="2024-09" db="EMBL/GenBank/DDBJ databases">
        <authorList>
            <person name="Sun Q."/>
            <person name="Mori K."/>
        </authorList>
    </citation>
    <scope>NUCLEOTIDE SEQUENCE [LARGE SCALE GENOMIC DNA]</scope>
    <source>
        <strain evidence="1 2">CCM 7224</strain>
    </source>
</reference>
<dbReference type="SUPFAM" id="SSF53659">
    <property type="entry name" value="Isocitrate/Isopropylmalate dehydrogenase-like"/>
    <property type="match status" value="1"/>
</dbReference>
<evidence type="ECO:0000313" key="1">
    <source>
        <dbReference type="EMBL" id="MFC0296107.1"/>
    </source>
</evidence>
<gene>
    <name evidence="1" type="ORF">ACFFHQ_01190</name>
</gene>
<comment type="caution">
    <text evidence="1">The sequence shown here is derived from an EMBL/GenBank/DDBJ whole genome shotgun (WGS) entry which is preliminary data.</text>
</comment>
<dbReference type="EMBL" id="JBHLVN010000003">
    <property type="protein sequence ID" value="MFC0296107.1"/>
    <property type="molecule type" value="Genomic_DNA"/>
</dbReference>
<dbReference type="Proteomes" id="UP001589785">
    <property type="component" value="Unassembled WGS sequence"/>
</dbReference>
<keyword evidence="2" id="KW-1185">Reference proteome</keyword>
<accession>A0ABV6GNP4</accession>
<proteinExistence type="predicted"/>
<organism evidence="1 2">
    <name type="scientific">Geobacillus jurassicus</name>
    <dbReference type="NCBI Taxonomy" id="235932"/>
    <lineage>
        <taxon>Bacteria</taxon>
        <taxon>Bacillati</taxon>
        <taxon>Bacillota</taxon>
        <taxon>Bacilli</taxon>
        <taxon>Bacillales</taxon>
        <taxon>Anoxybacillaceae</taxon>
        <taxon>Geobacillus</taxon>
    </lineage>
</organism>
<evidence type="ECO:0000313" key="2">
    <source>
        <dbReference type="Proteomes" id="UP001589785"/>
    </source>
</evidence>
<protein>
    <submittedName>
        <fullName evidence="1">Isocitrate/isopropylmalate family dehydrogenase</fullName>
    </submittedName>
</protein>
<dbReference type="RefSeq" id="WP_167346085.1">
    <property type="nucleotide sequence ID" value="NZ_JBHLVN010000003.1"/>
</dbReference>
<sequence length="42" mass="4479">MNKWEIAVIPGDGIGKEVVPAALDVLKTVADVHGQRQIPVDV</sequence>